<evidence type="ECO:0000313" key="2">
    <source>
        <dbReference type="Proteomes" id="UP000479357"/>
    </source>
</evidence>
<dbReference type="Proteomes" id="UP000479357">
    <property type="component" value="Segment"/>
</dbReference>
<dbReference type="RefSeq" id="YP_009855698.1">
    <property type="nucleotide sequence ID" value="NC_048847.1"/>
</dbReference>
<proteinExistence type="predicted"/>
<dbReference type="EMBL" id="MN877442">
    <property type="protein sequence ID" value="QHZ59739.1"/>
    <property type="molecule type" value="Genomic_DNA"/>
</dbReference>
<reference evidence="1 2" key="1">
    <citation type="submission" date="2019-12" db="EMBL/GenBank/DDBJ databases">
        <title>Alteromonas phage V22 represents a new genus of marine bacteriophages that requires a novel tail fiber chaperone for host recognition.</title>
        <authorList>
            <person name="Gonzalez-Serrano R."/>
            <person name="Dunne M."/>
            <person name="Rosselli R."/>
            <person name="Martin-Cuadrado A.-B."/>
            <person name="Grosboillot V."/>
            <person name="Zinsli L."/>
            <person name="Roda-Garcia J.J."/>
            <person name="Loessner M.J."/>
            <person name="Rodriguez-Valera F."/>
        </authorList>
    </citation>
    <scope>NUCLEOTIDE SEQUENCE [LARGE SCALE GENOMIC DNA]</scope>
</reference>
<dbReference type="KEGG" id="vg:55626438"/>
<organism evidence="1 2">
    <name type="scientific">Alteromonas phage vB_AmeM_PT11-V22</name>
    <dbReference type="NCBI Taxonomy" id="2704031"/>
    <lineage>
        <taxon>Viruses</taxon>
        <taxon>Duplodnaviria</taxon>
        <taxon>Heunggongvirae</taxon>
        <taxon>Uroviricota</taxon>
        <taxon>Caudoviricetes</taxon>
        <taxon>Myoalterovirus</taxon>
        <taxon>Myoalterovirus PT11V22</taxon>
    </lineage>
</organism>
<accession>A0A6C0R0K9</accession>
<name>A0A6C0R0K9_9CAUD</name>
<dbReference type="GeneID" id="55626438"/>
<keyword evidence="2" id="KW-1185">Reference proteome</keyword>
<sequence>MTVNEFFDHLEAVTIYEDLSKAAHKDHEEDMKRNNRGGR</sequence>
<evidence type="ECO:0000313" key="1">
    <source>
        <dbReference type="EMBL" id="QHZ59739.1"/>
    </source>
</evidence>
<protein>
    <submittedName>
        <fullName evidence="1">Uncharacterized protein</fullName>
    </submittedName>
</protein>